<dbReference type="RefSeq" id="WP_271926005.1">
    <property type="nucleotide sequence ID" value="NZ_JAQNDO010000001.1"/>
</dbReference>
<reference evidence="1 2" key="1">
    <citation type="submission" date="2022-11" db="EMBL/GenBank/DDBJ databases">
        <title>Minimal conservation of predation-associated metabolite biosynthetic gene clusters underscores biosynthetic potential of Myxococcota including descriptions for ten novel species: Archangium lansinium sp. nov., Myxococcus landrumus sp. nov., Nannocystis bai.</title>
        <authorList>
            <person name="Ahearne A."/>
            <person name="Stevens C."/>
            <person name="Dowd S."/>
        </authorList>
    </citation>
    <scope>NUCLEOTIDE SEQUENCE [LARGE SCALE GENOMIC DNA]</scope>
    <source>
        <strain evidence="1 2">RJM3</strain>
    </source>
</reference>
<gene>
    <name evidence="1" type="ORF">POL67_39655</name>
</gene>
<protein>
    <recommendedName>
        <fullName evidence="3">Lipoprotein</fullName>
    </recommendedName>
</protein>
<accession>A0ABT5F0B0</accession>
<evidence type="ECO:0008006" key="3">
    <source>
        <dbReference type="Google" id="ProtNLM"/>
    </source>
</evidence>
<keyword evidence="2" id="KW-1185">Reference proteome</keyword>
<comment type="caution">
    <text evidence="1">The sequence shown here is derived from an EMBL/GenBank/DDBJ whole genome shotgun (WGS) entry which is preliminary data.</text>
</comment>
<dbReference type="PROSITE" id="PS51257">
    <property type="entry name" value="PROKAR_LIPOPROTEIN"/>
    <property type="match status" value="1"/>
</dbReference>
<proteinExistence type="predicted"/>
<name>A0ABT5F0B0_9BACT</name>
<dbReference type="EMBL" id="JAQNDO010000001">
    <property type="protein sequence ID" value="MDC0747515.1"/>
    <property type="molecule type" value="Genomic_DNA"/>
</dbReference>
<dbReference type="Proteomes" id="UP001221411">
    <property type="component" value="Unassembled WGS sequence"/>
</dbReference>
<evidence type="ECO:0000313" key="1">
    <source>
        <dbReference type="EMBL" id="MDC0747515.1"/>
    </source>
</evidence>
<evidence type="ECO:0000313" key="2">
    <source>
        <dbReference type="Proteomes" id="UP001221411"/>
    </source>
</evidence>
<organism evidence="1 2">
    <name type="scientific">Polyangium mundeleinium</name>
    <dbReference type="NCBI Taxonomy" id="2995306"/>
    <lineage>
        <taxon>Bacteria</taxon>
        <taxon>Pseudomonadati</taxon>
        <taxon>Myxococcota</taxon>
        <taxon>Polyangia</taxon>
        <taxon>Polyangiales</taxon>
        <taxon>Polyangiaceae</taxon>
        <taxon>Polyangium</taxon>
    </lineage>
</organism>
<sequence>MSKVNVWIEGMFFACLTMAVVAFGCASNIEYPPLKQAPIVEGPHAPNKTIARLRWCVEEYGGDLGGRSFEFDYDVKVDEEGRAVSVKSDVYNANFDGCTRAALRAMEVPPELLLTWMSRPLAREDGQTNAARGLAGNVLVIVGVVVKLAPIIIEAAGVTIVFMIAVAIGDEVIEATRRRPPPNLNRCLDAAAGGPYIWEEFCRSIGEGHHGSPCWGEAEESEQHKRGWCNEKFGRW</sequence>